<dbReference type="RefSeq" id="WP_006981558.1">
    <property type="nucleotide sequence ID" value="NZ_ABVL01000014.1"/>
</dbReference>
<reference evidence="8 9" key="1">
    <citation type="journal article" date="2011" name="J. Bacteriol.">
        <title>Genome sequence of Chthoniobacter flavus Ellin428, an aerobic heterotrophic soil bacterium.</title>
        <authorList>
            <person name="Kant R."/>
            <person name="van Passel M.W."/>
            <person name="Palva A."/>
            <person name="Lucas S."/>
            <person name="Lapidus A."/>
            <person name="Glavina Del Rio T."/>
            <person name="Dalin E."/>
            <person name="Tice H."/>
            <person name="Bruce D."/>
            <person name="Goodwin L."/>
            <person name="Pitluck S."/>
            <person name="Larimer F.W."/>
            <person name="Land M.L."/>
            <person name="Hauser L."/>
            <person name="Sangwan P."/>
            <person name="de Vos W.M."/>
            <person name="Janssen P.H."/>
            <person name="Smidt H."/>
        </authorList>
    </citation>
    <scope>NUCLEOTIDE SEQUENCE [LARGE SCALE GENOMIC DNA]</scope>
    <source>
        <strain evidence="8 9">Ellin428</strain>
    </source>
</reference>
<dbReference type="EMBL" id="ABVL01000014">
    <property type="protein sequence ID" value="EDY18098.1"/>
    <property type="molecule type" value="Genomic_DNA"/>
</dbReference>
<protein>
    <submittedName>
        <fullName evidence="8">Membrane-bound dehydrogenase domain protein</fullName>
    </submittedName>
</protein>
<feature type="signal peptide" evidence="6">
    <location>
        <begin position="1"/>
        <end position="40"/>
    </location>
</feature>
<dbReference type="InterPro" id="IPR011989">
    <property type="entry name" value="ARM-like"/>
</dbReference>
<dbReference type="Pfam" id="PF23500">
    <property type="entry name" value="DUF7133"/>
    <property type="match status" value="1"/>
</dbReference>
<gene>
    <name evidence="8" type="ORF">CfE428DRAFT_4234</name>
</gene>
<dbReference type="SUPFAM" id="SSF63829">
    <property type="entry name" value="Calcium-dependent phosphotriesterase"/>
    <property type="match status" value="1"/>
</dbReference>
<dbReference type="AlphaFoldDB" id="B4D5P5"/>
<evidence type="ECO:0000259" key="7">
    <source>
        <dbReference type="PROSITE" id="PS51007"/>
    </source>
</evidence>
<feature type="chain" id="PRO_5002800556" evidence="6">
    <location>
        <begin position="41"/>
        <end position="879"/>
    </location>
</feature>
<dbReference type="Gene3D" id="1.10.760.10">
    <property type="entry name" value="Cytochrome c-like domain"/>
    <property type="match status" value="1"/>
</dbReference>
<feature type="domain" description="Cytochrome c" evidence="7">
    <location>
        <begin position="762"/>
        <end position="879"/>
    </location>
</feature>
<evidence type="ECO:0000256" key="3">
    <source>
        <dbReference type="ARBA" id="ARBA00023004"/>
    </source>
</evidence>
<dbReference type="InterPro" id="IPR013428">
    <property type="entry name" value="Membrane-bound_put_N"/>
</dbReference>
<keyword evidence="1 4" id="KW-0349">Heme</keyword>
<dbReference type="eggNOG" id="COG3474">
    <property type="taxonomic scope" value="Bacteria"/>
</dbReference>
<evidence type="ECO:0000256" key="5">
    <source>
        <dbReference type="SAM" id="MobiDB-lite"/>
    </source>
</evidence>
<evidence type="ECO:0000256" key="4">
    <source>
        <dbReference type="PROSITE-ProRule" id="PRU00433"/>
    </source>
</evidence>
<dbReference type="InterPro" id="IPR011042">
    <property type="entry name" value="6-blade_b-propeller_TolB-like"/>
</dbReference>
<name>B4D5P5_9BACT</name>
<dbReference type="Gene3D" id="2.120.10.30">
    <property type="entry name" value="TolB, C-terminal domain"/>
    <property type="match status" value="1"/>
</dbReference>
<dbReference type="NCBIfam" id="TIGR02604">
    <property type="entry name" value="Piru_Ver_Nterm"/>
    <property type="match status" value="1"/>
</dbReference>
<dbReference type="GO" id="GO:0046872">
    <property type="term" value="F:metal ion binding"/>
    <property type="evidence" value="ECO:0007669"/>
    <property type="project" value="UniProtKB-KW"/>
</dbReference>
<dbReference type="Proteomes" id="UP000005824">
    <property type="component" value="Unassembled WGS sequence"/>
</dbReference>
<keyword evidence="3 4" id="KW-0408">Iron</keyword>
<dbReference type="InterPro" id="IPR036909">
    <property type="entry name" value="Cyt_c-like_dom_sf"/>
</dbReference>
<dbReference type="GO" id="GO:0020037">
    <property type="term" value="F:heme binding"/>
    <property type="evidence" value="ECO:0007669"/>
    <property type="project" value="InterPro"/>
</dbReference>
<sequence>MKTIMNRRGAEMPRNSRPILSGPLRLCVSAFFLSAVSLFANDTANSPADELKTFKVEAPLKVELVAAEPQVESPCAMAFDDQGRIYVAENRGYPHTDEPPQGRIVMLESTHHDGHYDKSTVFADGLTYPNGVMPWKGGLIVTSAPDVYFLKDTKGTGHADEKKVLLTGFDYAKSTQLRVNCPTLRPDGWIYFAAGLVGGTITSPEHPEKPAVKMTGDLRWNPQTGDIETLDGRSQYGISFDALGRRFICMNRLPVQHVVIESRWLRRNPHLSFAETVQDCNERTVKTGLRGGGDGVRVWPISHNITTADSHAGSFTAACSVRIWPGGALAMMYDGCAFSCEPTGNLVHVDRLVPHGATFIGEPLLDKREVFASSDDWCRPVFLTRGPDGALYICDMYRKIIEHPDYLPAEIRKHSDFDAGKTLGRIWRITSADASGRKAKAPVASPEQSLEREDVDKVPIDQLLAGAKNPSARVRFRAALGLGSSQDPRAVAALTHVALAEADDKWTRAAVLSGVGGREREFAAELFKEAKEEPGVSDLMEGLGMLFGRAALAEKRDALAKESLPLNDKTPAVLRIAFLAGVADGANAHIGDNASPSLSAAIADSAKLAQQHDAAIESRERAIGLLKHADWQTAGPALLAVIMSKEPTELRTAAIRAAASFDGTDVTNALLSAKHWAAIAPMERETTLAALLAKPAHIPRVLDAIESGALPKNALSAVQRTALSKSKDAAVRDRVTKLLGAAADGDRMKAYEAEKVVLTLTPNPKHGGEIFKNICSTCHRLNQEGHQVGPDLLDIRSQPKESILLHIVVPDYEIAPGFAASNVELKDGSLRLGIVISDTAESVTLREPARRGRKTFCAPTSPRSPPASIRSCRPAWRPP</sequence>
<dbReference type="SUPFAM" id="SSF46626">
    <property type="entry name" value="Cytochrome c"/>
    <property type="match status" value="1"/>
</dbReference>
<evidence type="ECO:0000313" key="8">
    <source>
        <dbReference type="EMBL" id="EDY18098.1"/>
    </source>
</evidence>
<dbReference type="Gene3D" id="1.25.10.10">
    <property type="entry name" value="Leucine-rich Repeat Variant"/>
    <property type="match status" value="1"/>
</dbReference>
<keyword evidence="6" id="KW-0732">Signal</keyword>
<dbReference type="InParanoid" id="B4D5P5"/>
<evidence type="ECO:0000256" key="2">
    <source>
        <dbReference type="ARBA" id="ARBA00022723"/>
    </source>
</evidence>
<evidence type="ECO:0000256" key="6">
    <source>
        <dbReference type="SAM" id="SignalP"/>
    </source>
</evidence>
<keyword evidence="9" id="KW-1185">Reference proteome</keyword>
<evidence type="ECO:0000256" key="1">
    <source>
        <dbReference type="ARBA" id="ARBA00022617"/>
    </source>
</evidence>
<dbReference type="PANTHER" id="PTHR33546">
    <property type="entry name" value="LARGE, MULTIFUNCTIONAL SECRETED PROTEIN-RELATED"/>
    <property type="match status" value="1"/>
</dbReference>
<dbReference type="eggNOG" id="COG2133">
    <property type="taxonomic scope" value="Bacteria"/>
</dbReference>
<dbReference type="InterPro" id="IPR055557">
    <property type="entry name" value="DUF7133"/>
</dbReference>
<dbReference type="eggNOG" id="COG1413">
    <property type="taxonomic scope" value="Bacteria"/>
</dbReference>
<dbReference type="PANTHER" id="PTHR33546:SF1">
    <property type="entry name" value="LARGE, MULTIFUNCTIONAL SECRETED PROTEIN"/>
    <property type="match status" value="1"/>
</dbReference>
<accession>B4D5P5</accession>
<keyword evidence="2 4" id="KW-0479">Metal-binding</keyword>
<comment type="caution">
    <text evidence="8">The sequence shown here is derived from an EMBL/GenBank/DDBJ whole genome shotgun (WGS) entry which is preliminary data.</text>
</comment>
<dbReference type="STRING" id="497964.CfE428DRAFT_4234"/>
<organism evidence="8 9">
    <name type="scientific">Chthoniobacter flavus Ellin428</name>
    <dbReference type="NCBI Taxonomy" id="497964"/>
    <lineage>
        <taxon>Bacteria</taxon>
        <taxon>Pseudomonadati</taxon>
        <taxon>Verrucomicrobiota</taxon>
        <taxon>Spartobacteria</taxon>
        <taxon>Chthoniobacterales</taxon>
        <taxon>Chthoniobacteraceae</taxon>
        <taxon>Chthoniobacter</taxon>
    </lineage>
</organism>
<proteinExistence type="predicted"/>
<feature type="region of interest" description="Disordered" evidence="5">
    <location>
        <begin position="847"/>
        <end position="879"/>
    </location>
</feature>
<dbReference type="InterPro" id="IPR009056">
    <property type="entry name" value="Cyt_c-like_dom"/>
</dbReference>
<dbReference type="PROSITE" id="PS51007">
    <property type="entry name" value="CYTC"/>
    <property type="match status" value="1"/>
</dbReference>
<dbReference type="GO" id="GO:0009055">
    <property type="term" value="F:electron transfer activity"/>
    <property type="evidence" value="ECO:0007669"/>
    <property type="project" value="InterPro"/>
</dbReference>
<evidence type="ECO:0000313" key="9">
    <source>
        <dbReference type="Proteomes" id="UP000005824"/>
    </source>
</evidence>